<name>A0A5J4W6J1_9EUKA</name>
<comment type="caution">
    <text evidence="1">The sequence shown here is derived from an EMBL/GenBank/DDBJ whole genome shotgun (WGS) entry which is preliminary data.</text>
</comment>
<protein>
    <submittedName>
        <fullName evidence="1">Uncharacterized protein</fullName>
    </submittedName>
</protein>
<feature type="non-terminal residue" evidence="1">
    <location>
        <position position="204"/>
    </location>
</feature>
<sequence>MAMIPDVMKRLGLRVRSGMPIAQLKDIQNQIHAYDNRISDDDAYDGVRSLLTRTGRRGIYGVDFTDELAKDYIEVELRANAEGKMITQQYLGTTDKYDVNAAINQPAMDLDLTNSALKEDETPQYTLEQEYDDETRQQQLLKSIIAAENLTTVYDIGALDWGRPPGNDTYGRSPFVTHKTGYKYDQFGNPQAYMKIDNQNLSKQ</sequence>
<evidence type="ECO:0000313" key="1">
    <source>
        <dbReference type="EMBL" id="KAA6390302.1"/>
    </source>
</evidence>
<dbReference type="Proteomes" id="UP000324800">
    <property type="component" value="Unassembled WGS sequence"/>
</dbReference>
<dbReference type="AlphaFoldDB" id="A0A5J4W6J1"/>
<reference evidence="1 2" key="1">
    <citation type="submission" date="2019-03" db="EMBL/GenBank/DDBJ databases">
        <title>Single cell metagenomics reveals metabolic interactions within the superorganism composed of flagellate Streblomastix strix and complex community of Bacteroidetes bacteria on its surface.</title>
        <authorList>
            <person name="Treitli S.C."/>
            <person name="Kolisko M."/>
            <person name="Husnik F."/>
            <person name="Keeling P."/>
            <person name="Hampl V."/>
        </authorList>
    </citation>
    <scope>NUCLEOTIDE SEQUENCE [LARGE SCALE GENOMIC DNA]</scope>
    <source>
        <strain evidence="1">ST1C</strain>
    </source>
</reference>
<accession>A0A5J4W6J1</accession>
<dbReference type="EMBL" id="SNRW01003267">
    <property type="protein sequence ID" value="KAA6390302.1"/>
    <property type="molecule type" value="Genomic_DNA"/>
</dbReference>
<evidence type="ECO:0000313" key="2">
    <source>
        <dbReference type="Proteomes" id="UP000324800"/>
    </source>
</evidence>
<gene>
    <name evidence="1" type="ORF">EZS28_014167</name>
</gene>
<organism evidence="1 2">
    <name type="scientific">Streblomastix strix</name>
    <dbReference type="NCBI Taxonomy" id="222440"/>
    <lineage>
        <taxon>Eukaryota</taxon>
        <taxon>Metamonada</taxon>
        <taxon>Preaxostyla</taxon>
        <taxon>Oxymonadida</taxon>
        <taxon>Streblomastigidae</taxon>
        <taxon>Streblomastix</taxon>
    </lineage>
</organism>
<proteinExistence type="predicted"/>